<proteinExistence type="predicted"/>
<organism evidence="9 10">
    <name type="scientific">Orbilia brochopaga</name>
    <dbReference type="NCBI Taxonomy" id="3140254"/>
    <lineage>
        <taxon>Eukaryota</taxon>
        <taxon>Fungi</taxon>
        <taxon>Dikarya</taxon>
        <taxon>Ascomycota</taxon>
        <taxon>Pezizomycotina</taxon>
        <taxon>Orbiliomycetes</taxon>
        <taxon>Orbiliales</taxon>
        <taxon>Orbiliaceae</taxon>
        <taxon>Orbilia</taxon>
    </lineage>
</organism>
<dbReference type="PANTHER" id="PTHR46239:SF1">
    <property type="entry name" value="DNA REPAIR PROTEIN RAD51 HOMOLOG 3"/>
    <property type="match status" value="1"/>
</dbReference>
<dbReference type="GO" id="GO:0000400">
    <property type="term" value="F:four-way junction DNA binding"/>
    <property type="evidence" value="ECO:0007669"/>
    <property type="project" value="TreeGrafter"/>
</dbReference>
<feature type="domain" description="RecA family profile 1" evidence="8">
    <location>
        <begin position="30"/>
        <end position="216"/>
    </location>
</feature>
<feature type="region of interest" description="Disordered" evidence="7">
    <location>
        <begin position="327"/>
        <end position="390"/>
    </location>
</feature>
<dbReference type="GO" id="GO:0000707">
    <property type="term" value="P:meiotic DNA recombinase assembly"/>
    <property type="evidence" value="ECO:0007669"/>
    <property type="project" value="TreeGrafter"/>
</dbReference>
<dbReference type="AlphaFoldDB" id="A0AAV9UCH6"/>
<dbReference type="InterPro" id="IPR052093">
    <property type="entry name" value="HR_Repair_Mediator"/>
</dbReference>
<dbReference type="GO" id="GO:0033065">
    <property type="term" value="C:Rad51C-XRCC3 complex"/>
    <property type="evidence" value="ECO:0007669"/>
    <property type="project" value="TreeGrafter"/>
</dbReference>
<name>A0AAV9UCH6_9PEZI</name>
<feature type="compositionally biased region" description="Acidic residues" evidence="7">
    <location>
        <begin position="456"/>
        <end position="465"/>
    </location>
</feature>
<feature type="region of interest" description="Disordered" evidence="7">
    <location>
        <begin position="414"/>
        <end position="465"/>
    </location>
</feature>
<dbReference type="InterPro" id="IPR049428">
    <property type="entry name" value="RecA-like_N"/>
</dbReference>
<dbReference type="GO" id="GO:0005524">
    <property type="term" value="F:ATP binding"/>
    <property type="evidence" value="ECO:0007669"/>
    <property type="project" value="UniProtKB-KW"/>
</dbReference>
<dbReference type="InterPro" id="IPR020588">
    <property type="entry name" value="RecA_ATP-bd"/>
</dbReference>
<evidence type="ECO:0000256" key="1">
    <source>
        <dbReference type="ARBA" id="ARBA00004123"/>
    </source>
</evidence>
<dbReference type="InterPro" id="IPR027417">
    <property type="entry name" value="P-loop_NTPase"/>
</dbReference>
<keyword evidence="5" id="KW-0234">DNA repair</keyword>
<dbReference type="GO" id="GO:0007131">
    <property type="term" value="P:reciprocal meiotic recombination"/>
    <property type="evidence" value="ECO:0007669"/>
    <property type="project" value="TreeGrafter"/>
</dbReference>
<evidence type="ECO:0000256" key="5">
    <source>
        <dbReference type="ARBA" id="ARBA00023204"/>
    </source>
</evidence>
<evidence type="ECO:0000313" key="9">
    <source>
        <dbReference type="EMBL" id="KAK6337720.1"/>
    </source>
</evidence>
<feature type="compositionally biased region" description="Polar residues" evidence="7">
    <location>
        <begin position="163"/>
        <end position="177"/>
    </location>
</feature>
<evidence type="ECO:0000256" key="6">
    <source>
        <dbReference type="ARBA" id="ARBA00023242"/>
    </source>
</evidence>
<dbReference type="PROSITE" id="PS50162">
    <property type="entry name" value="RECA_2"/>
    <property type="match status" value="1"/>
</dbReference>
<comment type="subcellular location">
    <subcellularLocation>
        <location evidence="1">Nucleus</location>
    </subcellularLocation>
</comment>
<dbReference type="CDD" id="cd01393">
    <property type="entry name" value="RecA-like"/>
    <property type="match status" value="1"/>
</dbReference>
<evidence type="ECO:0000256" key="2">
    <source>
        <dbReference type="ARBA" id="ARBA00022741"/>
    </source>
</evidence>
<dbReference type="GO" id="GO:0005657">
    <property type="term" value="C:replication fork"/>
    <property type="evidence" value="ECO:0007669"/>
    <property type="project" value="TreeGrafter"/>
</dbReference>
<keyword evidence="4" id="KW-0067">ATP-binding</keyword>
<dbReference type="Gene3D" id="3.40.50.300">
    <property type="entry name" value="P-loop containing nucleotide triphosphate hydrolases"/>
    <property type="match status" value="1"/>
</dbReference>
<gene>
    <name evidence="9" type="ORF">TWF696_001201</name>
</gene>
<dbReference type="PANTHER" id="PTHR46239">
    <property type="entry name" value="DNA REPAIR PROTEIN RAD51 HOMOLOG 3 RAD51C"/>
    <property type="match status" value="1"/>
</dbReference>
<evidence type="ECO:0000259" key="8">
    <source>
        <dbReference type="PROSITE" id="PS50162"/>
    </source>
</evidence>
<sequence>MEPPPSTDYNRHRLPTRSAAAALATQLGHDQGSFATGSEALDNAWGGHGLEKGKLLEICGPPGSGKTAIALQLVSDAVAKGEKVCWIDTLSQCPVQRIEKLLSEQSVEDSASAITRYQVTSLAHFFALIAHLMDEDDASAAASLVVVENISLLFTKEFPPSSDAANATQAVSSNGVNREQIEKPADKRGRLIADIASRLQRLSASRMVAIVVLNQLATKAVTGGGPLELVPSINSANNAWSHAFHHRILLLRKQVLRTELPAAHRHLRFVFVLKSSGTDIQNTNLSRSDHFFVIKLTEAGVEDEKQQAFNAVTGAISMAEALVNPEENGYNDDEAEEEDDGFSDPGDVEEAPESSLPNDGHLKRKRSNSSSNGAASEAGLGGEGSADFETTASYCSPVDLVHIPEATTESVAEPFPIVSQARGPHLSQAEASVPVPEEPASATEIPQKPWRTIVPDSDESEDDVF</sequence>
<reference evidence="9 10" key="1">
    <citation type="submission" date="2019-10" db="EMBL/GenBank/DDBJ databases">
        <authorList>
            <person name="Palmer J.M."/>
        </authorList>
    </citation>
    <scope>NUCLEOTIDE SEQUENCE [LARGE SCALE GENOMIC DNA]</scope>
    <source>
        <strain evidence="9 10">TWF696</strain>
    </source>
</reference>
<evidence type="ECO:0000256" key="3">
    <source>
        <dbReference type="ARBA" id="ARBA00022763"/>
    </source>
</evidence>
<protein>
    <recommendedName>
        <fullName evidence="8">RecA family profile 1 domain-containing protein</fullName>
    </recommendedName>
</protein>
<accession>A0AAV9UCH6</accession>
<dbReference type="GO" id="GO:0033063">
    <property type="term" value="C:Rad51B-Rad51C-Rad51D-XRCC2 complex"/>
    <property type="evidence" value="ECO:0007669"/>
    <property type="project" value="TreeGrafter"/>
</dbReference>
<dbReference type="GO" id="GO:0140664">
    <property type="term" value="F:ATP-dependent DNA damage sensor activity"/>
    <property type="evidence" value="ECO:0007669"/>
    <property type="project" value="InterPro"/>
</dbReference>
<keyword evidence="2" id="KW-0547">Nucleotide-binding</keyword>
<evidence type="ECO:0000256" key="7">
    <source>
        <dbReference type="SAM" id="MobiDB-lite"/>
    </source>
</evidence>
<dbReference type="Proteomes" id="UP001375240">
    <property type="component" value="Unassembled WGS sequence"/>
</dbReference>
<evidence type="ECO:0000256" key="4">
    <source>
        <dbReference type="ARBA" id="ARBA00022840"/>
    </source>
</evidence>
<keyword evidence="6" id="KW-0539">Nucleus</keyword>
<dbReference type="GO" id="GO:0008821">
    <property type="term" value="F:crossover junction DNA endonuclease activity"/>
    <property type="evidence" value="ECO:0007669"/>
    <property type="project" value="TreeGrafter"/>
</dbReference>
<dbReference type="EMBL" id="JAVHNQ010000010">
    <property type="protein sequence ID" value="KAK6337720.1"/>
    <property type="molecule type" value="Genomic_DNA"/>
</dbReference>
<keyword evidence="10" id="KW-1185">Reference proteome</keyword>
<dbReference type="Pfam" id="PF00154">
    <property type="entry name" value="RecA_N"/>
    <property type="match status" value="1"/>
</dbReference>
<feature type="compositionally biased region" description="Acidic residues" evidence="7">
    <location>
        <begin position="329"/>
        <end position="352"/>
    </location>
</feature>
<keyword evidence="3" id="KW-0227">DNA damage</keyword>
<feature type="region of interest" description="Disordered" evidence="7">
    <location>
        <begin position="161"/>
        <end position="183"/>
    </location>
</feature>
<feature type="compositionally biased region" description="Low complexity" evidence="7">
    <location>
        <begin position="368"/>
        <end position="378"/>
    </location>
</feature>
<comment type="caution">
    <text evidence="9">The sequence shown here is derived from an EMBL/GenBank/DDBJ whole genome shotgun (WGS) entry which is preliminary data.</text>
</comment>
<dbReference type="SUPFAM" id="SSF52540">
    <property type="entry name" value="P-loop containing nucleoside triphosphate hydrolases"/>
    <property type="match status" value="1"/>
</dbReference>
<evidence type="ECO:0000313" key="10">
    <source>
        <dbReference type="Proteomes" id="UP001375240"/>
    </source>
</evidence>